<dbReference type="InterPro" id="IPR036365">
    <property type="entry name" value="PGBD-like_sf"/>
</dbReference>
<evidence type="ECO:0000256" key="2">
    <source>
        <dbReference type="SAM" id="SignalP"/>
    </source>
</evidence>
<reference evidence="5" key="1">
    <citation type="submission" date="2017-01" db="EMBL/GenBank/DDBJ databases">
        <authorList>
            <person name="Varghese N."/>
            <person name="Submissions S."/>
        </authorList>
    </citation>
    <scope>NUCLEOTIDE SEQUENCE [LARGE SCALE GENOMIC DNA]</scope>
    <source>
        <strain evidence="5">DSM 29430</strain>
    </source>
</reference>
<feature type="region of interest" description="Disordered" evidence="1">
    <location>
        <begin position="26"/>
        <end position="54"/>
    </location>
</feature>
<dbReference type="SUPFAM" id="SSF47090">
    <property type="entry name" value="PGBD-like"/>
    <property type="match status" value="1"/>
</dbReference>
<feature type="signal peptide" evidence="2">
    <location>
        <begin position="1"/>
        <end position="29"/>
    </location>
</feature>
<evidence type="ECO:0000259" key="3">
    <source>
        <dbReference type="Pfam" id="PF01471"/>
    </source>
</evidence>
<keyword evidence="2" id="KW-0732">Signal</keyword>
<feature type="domain" description="Peptidoglycan binding-like" evidence="3">
    <location>
        <begin position="118"/>
        <end position="160"/>
    </location>
</feature>
<dbReference type="PROSITE" id="PS51257">
    <property type="entry name" value="PROKAR_LIPOPROTEIN"/>
    <property type="match status" value="1"/>
</dbReference>
<proteinExistence type="predicted"/>
<dbReference type="Pfam" id="PF01471">
    <property type="entry name" value="PG_binding_1"/>
    <property type="match status" value="1"/>
</dbReference>
<dbReference type="InterPro" id="IPR002477">
    <property type="entry name" value="Peptidoglycan-bd-like"/>
</dbReference>
<dbReference type="InterPro" id="IPR036366">
    <property type="entry name" value="PGBDSf"/>
</dbReference>
<dbReference type="RefSeq" id="WP_076445799.1">
    <property type="nucleotide sequence ID" value="NZ_FTOQ01000002.1"/>
</dbReference>
<sequence>MTRIAVTSVCLGGLVLAVACTPMAPPQDAAPRPDFNTMGLGDDDSRPDPAGGCYATERTPAVYEQVPGQVLVEPEVRAEDGTLVRAPIYRNAPVPRLVRPREEVRFPAPCPPAYTPEFIATLQRALTARGYYGGAITERLDPQTRAAVAAFQRDRGLDSDKLALETARDLGLIAVPRPPA</sequence>
<feature type="chain" id="PRO_5012636639" evidence="2">
    <location>
        <begin position="30"/>
        <end position="180"/>
    </location>
</feature>
<accession>A0A1N7L4P6</accession>
<evidence type="ECO:0000313" key="4">
    <source>
        <dbReference type="EMBL" id="SIS68845.1"/>
    </source>
</evidence>
<dbReference type="EMBL" id="FTOQ01000002">
    <property type="protein sequence ID" value="SIS68845.1"/>
    <property type="molecule type" value="Genomic_DNA"/>
</dbReference>
<name>A0A1N7L4P6_9RHOB</name>
<dbReference type="Gene3D" id="1.10.101.10">
    <property type="entry name" value="PGBD-like superfamily/PGBD"/>
    <property type="match status" value="1"/>
</dbReference>
<keyword evidence="5" id="KW-1185">Reference proteome</keyword>
<dbReference type="STRING" id="633194.SAMN05421759_102379"/>
<gene>
    <name evidence="4" type="ORF">SAMN05421759_102379</name>
</gene>
<evidence type="ECO:0000313" key="5">
    <source>
        <dbReference type="Proteomes" id="UP000186684"/>
    </source>
</evidence>
<dbReference type="Proteomes" id="UP000186684">
    <property type="component" value="Unassembled WGS sequence"/>
</dbReference>
<organism evidence="4 5">
    <name type="scientific">Roseivivax lentus</name>
    <dbReference type="NCBI Taxonomy" id="633194"/>
    <lineage>
        <taxon>Bacteria</taxon>
        <taxon>Pseudomonadati</taxon>
        <taxon>Pseudomonadota</taxon>
        <taxon>Alphaproteobacteria</taxon>
        <taxon>Rhodobacterales</taxon>
        <taxon>Roseobacteraceae</taxon>
        <taxon>Roseivivax</taxon>
    </lineage>
</organism>
<evidence type="ECO:0000256" key="1">
    <source>
        <dbReference type="SAM" id="MobiDB-lite"/>
    </source>
</evidence>
<protein>
    <submittedName>
        <fullName evidence="4">Putative peptidoglycan binding domain-containing protein</fullName>
    </submittedName>
</protein>
<dbReference type="AlphaFoldDB" id="A0A1N7L4P6"/>